<accession>A0A6F8P0D9</accession>
<keyword evidence="1" id="KW-0614">Plasmid</keyword>
<protein>
    <submittedName>
        <fullName evidence="1">Uncharacterized protein</fullName>
    </submittedName>
</protein>
<reference evidence="1" key="1">
    <citation type="submission" date="2018-03" db="EMBL/GenBank/DDBJ databases">
        <title>Tn1546-ermB-carrying plasmid.</title>
        <authorList>
            <person name="Wan TW."/>
        </authorList>
    </citation>
    <scope>NUCLEOTIDE SEQUENCE</scope>
    <source>
        <strain evidence="1">NTUH_3874</strain>
        <plasmid evidence="1">pNTUH_3874</plasmid>
    </source>
</reference>
<name>A0A6F8P0D9_STAAU</name>
<sequence>MKVYIIRQVDGHILAESEYLVEVITDLVEFKLREFDRYNVSIEEKIEYERYPYMNDLYNLYTNALNYNEENFKQVESIYNNPMHIPAEEYIKLEVSQYEQLYAI</sequence>
<dbReference type="EMBL" id="LC377538">
    <property type="protein sequence ID" value="BBD49666.1"/>
    <property type="molecule type" value="Genomic_DNA"/>
</dbReference>
<organism evidence="1">
    <name type="scientific">Staphylococcus aureus</name>
    <dbReference type="NCBI Taxonomy" id="1280"/>
    <lineage>
        <taxon>Bacteria</taxon>
        <taxon>Bacillati</taxon>
        <taxon>Bacillota</taxon>
        <taxon>Bacilli</taxon>
        <taxon>Bacillales</taxon>
        <taxon>Staphylococcaceae</taxon>
        <taxon>Staphylococcus</taxon>
    </lineage>
</organism>
<dbReference type="AlphaFoldDB" id="A0A6F8P0D9"/>
<dbReference type="RefSeq" id="WP_115871449.1">
    <property type="nucleotide sequence ID" value="NZ_LC377538.1"/>
</dbReference>
<evidence type="ECO:0000313" key="1">
    <source>
        <dbReference type="EMBL" id="BBD49666.1"/>
    </source>
</evidence>
<geneLocation type="plasmid" evidence="1">
    <name>pNTUH_3874</name>
</geneLocation>
<proteinExistence type="predicted"/>